<dbReference type="GO" id="GO:0000175">
    <property type="term" value="F:3'-5'-RNA exonuclease activity"/>
    <property type="evidence" value="ECO:0007669"/>
    <property type="project" value="InterPro"/>
</dbReference>
<dbReference type="GO" id="GO:0005739">
    <property type="term" value="C:mitochondrion"/>
    <property type="evidence" value="ECO:0007669"/>
    <property type="project" value="TreeGrafter"/>
</dbReference>
<dbReference type="AlphaFoldDB" id="A0A1Y1UE64"/>
<comment type="caution">
    <text evidence="6">The sequence shown here is derived from an EMBL/GenBank/DDBJ whole genome shotgun (WGS) entry which is preliminary data.</text>
</comment>
<dbReference type="NCBIfam" id="NF003765">
    <property type="entry name" value="PRK05359.1"/>
    <property type="match status" value="1"/>
</dbReference>
<comment type="similarity">
    <text evidence="1">Belongs to the oligoribonuclease family.</text>
</comment>
<dbReference type="InterPro" id="IPR012337">
    <property type="entry name" value="RNaseH-like_sf"/>
</dbReference>
<dbReference type="InterPro" id="IPR022894">
    <property type="entry name" value="Oligoribonuclease"/>
</dbReference>
<proteinExistence type="inferred from homology"/>
<keyword evidence="4" id="KW-0269">Exonuclease</keyword>
<dbReference type="GeneID" id="33560281"/>
<dbReference type="FunCoup" id="A0A1Y1UE64">
    <property type="interactions" value="481"/>
</dbReference>
<dbReference type="InterPro" id="IPR013520">
    <property type="entry name" value="Ribonucl_H"/>
</dbReference>
<name>A0A1Y1UE64_9TREE</name>
<evidence type="ECO:0000256" key="2">
    <source>
        <dbReference type="ARBA" id="ARBA00022722"/>
    </source>
</evidence>
<evidence type="ECO:0000256" key="3">
    <source>
        <dbReference type="ARBA" id="ARBA00022801"/>
    </source>
</evidence>
<dbReference type="InterPro" id="IPR036397">
    <property type="entry name" value="RNaseH_sf"/>
</dbReference>
<dbReference type="Gene3D" id="3.30.420.10">
    <property type="entry name" value="Ribonuclease H-like superfamily/Ribonuclease H"/>
    <property type="match status" value="1"/>
</dbReference>
<evidence type="ECO:0000256" key="1">
    <source>
        <dbReference type="ARBA" id="ARBA00009921"/>
    </source>
</evidence>
<dbReference type="SMART" id="SM00479">
    <property type="entry name" value="EXOIII"/>
    <property type="match status" value="1"/>
</dbReference>
<evidence type="ECO:0000256" key="4">
    <source>
        <dbReference type="ARBA" id="ARBA00022839"/>
    </source>
</evidence>
<dbReference type="GO" id="GO:0003676">
    <property type="term" value="F:nucleic acid binding"/>
    <property type="evidence" value="ECO:0007669"/>
    <property type="project" value="InterPro"/>
</dbReference>
<dbReference type="PANTHER" id="PTHR11046">
    <property type="entry name" value="OLIGORIBONUCLEASE, MITOCHONDRIAL"/>
    <property type="match status" value="1"/>
</dbReference>
<dbReference type="SUPFAM" id="SSF53098">
    <property type="entry name" value="Ribonuclease H-like"/>
    <property type="match status" value="1"/>
</dbReference>
<organism evidence="6 7">
    <name type="scientific">Kockovaella imperatae</name>
    <dbReference type="NCBI Taxonomy" id="4999"/>
    <lineage>
        <taxon>Eukaryota</taxon>
        <taxon>Fungi</taxon>
        <taxon>Dikarya</taxon>
        <taxon>Basidiomycota</taxon>
        <taxon>Agaricomycotina</taxon>
        <taxon>Tremellomycetes</taxon>
        <taxon>Tremellales</taxon>
        <taxon>Cuniculitremaceae</taxon>
        <taxon>Kockovaella</taxon>
    </lineage>
</organism>
<evidence type="ECO:0000313" key="6">
    <source>
        <dbReference type="EMBL" id="ORX35796.1"/>
    </source>
</evidence>
<reference evidence="6 7" key="1">
    <citation type="submission" date="2017-03" db="EMBL/GenBank/DDBJ databases">
        <title>Widespread Adenine N6-methylation of Active Genes in Fungi.</title>
        <authorList>
            <consortium name="DOE Joint Genome Institute"/>
            <person name="Mondo S.J."/>
            <person name="Dannebaum R.O."/>
            <person name="Kuo R.C."/>
            <person name="Louie K.B."/>
            <person name="Bewick A.J."/>
            <person name="Labutti K."/>
            <person name="Haridas S."/>
            <person name="Kuo A."/>
            <person name="Salamov A."/>
            <person name="Ahrendt S.R."/>
            <person name="Lau R."/>
            <person name="Bowen B.P."/>
            <person name="Lipzen A."/>
            <person name="Sullivan W."/>
            <person name="Andreopoulos W.B."/>
            <person name="Clum A."/>
            <person name="Lindquist E."/>
            <person name="Daum C."/>
            <person name="Northen T.R."/>
            <person name="Ramamoorthy G."/>
            <person name="Schmitz R.J."/>
            <person name="Gryganskyi A."/>
            <person name="Culley D."/>
            <person name="Magnuson J."/>
            <person name="James T.Y."/>
            <person name="O'Malley M.A."/>
            <person name="Stajich J.E."/>
            <person name="Spatafora J.W."/>
            <person name="Visel A."/>
            <person name="Grigoriev I.V."/>
        </authorList>
    </citation>
    <scope>NUCLEOTIDE SEQUENCE [LARGE SCALE GENOMIC DNA]</scope>
    <source>
        <strain evidence="6 7">NRRL Y-17943</strain>
    </source>
</reference>
<keyword evidence="7" id="KW-1185">Reference proteome</keyword>
<dbReference type="OrthoDB" id="270189at2759"/>
<dbReference type="FunFam" id="3.30.420.10:FF:000003">
    <property type="entry name" value="Oligoribonuclease"/>
    <property type="match status" value="1"/>
</dbReference>
<dbReference type="Pfam" id="PF00929">
    <property type="entry name" value="RNase_T"/>
    <property type="match status" value="1"/>
</dbReference>
<evidence type="ECO:0000313" key="7">
    <source>
        <dbReference type="Proteomes" id="UP000193218"/>
    </source>
</evidence>
<dbReference type="CDD" id="cd06135">
    <property type="entry name" value="Orn"/>
    <property type="match status" value="1"/>
</dbReference>
<gene>
    <name evidence="6" type="ORF">BD324DRAFT_652332</name>
</gene>
<dbReference type="PANTHER" id="PTHR11046:SF0">
    <property type="entry name" value="OLIGORIBONUCLEASE, MITOCHONDRIAL"/>
    <property type="match status" value="1"/>
</dbReference>
<accession>A0A1Y1UE64</accession>
<sequence>MSHRILNYDDGPLVWIDCEMTGLNYDTDRLLEIAVIITDGRLEPVDEGIEYIIQTPKEVLDKLSQKPSFNHVDGMDEWCTTTHGESGLTQACIDSPHTLEAVSQTVLDYVKRHIPDRGSGLLAGSSVHADLRFLYKYMPDLVKHLSYRILDVSSVKEICRRWHPSVTEKERAGRTGKVAHRALDDIRGSIRELKFYQENIFIPLEPPKDKSKQQPSEKNELDELVETLNKAW</sequence>
<dbReference type="EMBL" id="NBSH01000010">
    <property type="protein sequence ID" value="ORX35796.1"/>
    <property type="molecule type" value="Genomic_DNA"/>
</dbReference>
<feature type="domain" description="Exonuclease" evidence="5">
    <location>
        <begin position="12"/>
        <end position="202"/>
    </location>
</feature>
<dbReference type="Proteomes" id="UP000193218">
    <property type="component" value="Unassembled WGS sequence"/>
</dbReference>
<keyword evidence="2" id="KW-0540">Nuclease</keyword>
<dbReference type="STRING" id="4999.A0A1Y1UE64"/>
<dbReference type="InParanoid" id="A0A1Y1UE64"/>
<keyword evidence="3" id="KW-0378">Hydrolase</keyword>
<protein>
    <submittedName>
        <fullName evidence="6">Ribonuclease H-like domain-containing protein</fullName>
    </submittedName>
</protein>
<evidence type="ECO:0000259" key="5">
    <source>
        <dbReference type="SMART" id="SM00479"/>
    </source>
</evidence>
<dbReference type="RefSeq" id="XP_021869960.1">
    <property type="nucleotide sequence ID" value="XM_022018472.1"/>
</dbReference>